<dbReference type="AlphaFoldDB" id="A0A7J7JN07"/>
<organism evidence="2 3">
    <name type="scientific">Bugula neritina</name>
    <name type="common">Brown bryozoan</name>
    <name type="synonym">Sertularia neritina</name>
    <dbReference type="NCBI Taxonomy" id="10212"/>
    <lineage>
        <taxon>Eukaryota</taxon>
        <taxon>Metazoa</taxon>
        <taxon>Spiralia</taxon>
        <taxon>Lophotrochozoa</taxon>
        <taxon>Bryozoa</taxon>
        <taxon>Gymnolaemata</taxon>
        <taxon>Cheilostomatida</taxon>
        <taxon>Flustrina</taxon>
        <taxon>Buguloidea</taxon>
        <taxon>Bugulidae</taxon>
        <taxon>Bugula</taxon>
    </lineage>
</organism>
<gene>
    <name evidence="2" type="ORF">EB796_014889</name>
</gene>
<accession>A0A7J7JN07</accession>
<evidence type="ECO:0000256" key="1">
    <source>
        <dbReference type="SAM" id="MobiDB-lite"/>
    </source>
</evidence>
<protein>
    <submittedName>
        <fullName evidence="2">Uncharacterized protein</fullName>
    </submittedName>
</protein>
<reference evidence="2" key="1">
    <citation type="submission" date="2020-06" db="EMBL/GenBank/DDBJ databases">
        <title>Draft genome of Bugula neritina, a colonial animal packing powerful symbionts and potential medicines.</title>
        <authorList>
            <person name="Rayko M."/>
        </authorList>
    </citation>
    <scope>NUCLEOTIDE SEQUENCE [LARGE SCALE GENOMIC DNA]</scope>
    <source>
        <strain evidence="2">Kwan_BN1</strain>
    </source>
</reference>
<proteinExistence type="predicted"/>
<keyword evidence="3" id="KW-1185">Reference proteome</keyword>
<comment type="caution">
    <text evidence="2">The sequence shown here is derived from an EMBL/GenBank/DDBJ whole genome shotgun (WGS) entry which is preliminary data.</text>
</comment>
<dbReference type="EMBL" id="VXIV02002204">
    <property type="protein sequence ID" value="KAF6026788.1"/>
    <property type="molecule type" value="Genomic_DNA"/>
</dbReference>
<feature type="region of interest" description="Disordered" evidence="1">
    <location>
        <begin position="116"/>
        <end position="135"/>
    </location>
</feature>
<name>A0A7J7JN07_BUGNE</name>
<sequence length="285" mass="33109">MPVDKYCTRTLYCGFCKVTVPSHGNSKMSTGAVIGTSLPKIAPASTPIHMSPAPSVKYNKSPTIIKIVDTSTRNKSAPANLSKTLLTSYDYGAHAHTYKRAAYDVYPPFITEKQTGAKVPPRVNPLQPPPPQRLTTSLETIEPHWHNERRRNMMQQREWYRYHGTWSKAFYGSAAEKEDYKKRTRETLKQQMSDYWASKKNSWVENSKESQTSIAYDNDCLYRDSVDHRNKTMYLMQYRDHNKTLMEEGWARKLYQIQQDNKFENEALRYTPINWSHHTLTHTCS</sequence>
<dbReference type="OrthoDB" id="9992297at2759"/>
<dbReference type="Proteomes" id="UP000593567">
    <property type="component" value="Unassembled WGS sequence"/>
</dbReference>
<evidence type="ECO:0000313" key="2">
    <source>
        <dbReference type="EMBL" id="KAF6026788.1"/>
    </source>
</evidence>
<evidence type="ECO:0000313" key="3">
    <source>
        <dbReference type="Proteomes" id="UP000593567"/>
    </source>
</evidence>
<feature type="compositionally biased region" description="Pro residues" evidence="1">
    <location>
        <begin position="122"/>
        <end position="132"/>
    </location>
</feature>